<dbReference type="InterPro" id="IPR006598">
    <property type="entry name" value="CAP10"/>
</dbReference>
<gene>
    <name evidence="3" type="ORF">VJJ08_11195</name>
</gene>
<organism evidence="3 4">
    <name type="scientific">Capnocytophaga gingivalis</name>
    <dbReference type="NCBI Taxonomy" id="1017"/>
    <lineage>
        <taxon>Bacteria</taxon>
        <taxon>Pseudomonadati</taxon>
        <taxon>Bacteroidota</taxon>
        <taxon>Flavobacteriia</taxon>
        <taxon>Flavobacteriales</taxon>
        <taxon>Flavobacteriaceae</taxon>
        <taxon>Capnocytophaga</taxon>
    </lineage>
</organism>
<dbReference type="RefSeq" id="WP_323983974.1">
    <property type="nucleotide sequence ID" value="NZ_JAYKBW010000013.1"/>
</dbReference>
<evidence type="ECO:0000313" key="4">
    <source>
        <dbReference type="Proteomes" id="UP001311730"/>
    </source>
</evidence>
<dbReference type="EMBL" id="JAYKBW010000013">
    <property type="protein sequence ID" value="MEB3075851.1"/>
    <property type="molecule type" value="Genomic_DNA"/>
</dbReference>
<evidence type="ECO:0000256" key="1">
    <source>
        <dbReference type="ARBA" id="ARBA00022679"/>
    </source>
</evidence>
<evidence type="ECO:0000259" key="2">
    <source>
        <dbReference type="Pfam" id="PF05686"/>
    </source>
</evidence>
<protein>
    <submittedName>
        <fullName evidence="3">Glycosyl transferase family 90</fullName>
    </submittedName>
</protein>
<comment type="caution">
    <text evidence="3">The sequence shown here is derived from an EMBL/GenBank/DDBJ whole genome shotgun (WGS) entry which is preliminary data.</text>
</comment>
<dbReference type="InterPro" id="IPR051091">
    <property type="entry name" value="O-Glucosyltr/Glycosyltrsf_90"/>
</dbReference>
<dbReference type="PANTHER" id="PTHR12203">
    <property type="entry name" value="KDEL LYS-ASP-GLU-LEU CONTAINING - RELATED"/>
    <property type="match status" value="1"/>
</dbReference>
<dbReference type="Pfam" id="PF05686">
    <property type="entry name" value="Glyco_transf_90"/>
    <property type="match status" value="1"/>
</dbReference>
<name>A0ABU5ZA72_9FLAO</name>
<reference evidence="3 4" key="1">
    <citation type="submission" date="2023-12" db="EMBL/GenBank/DDBJ databases">
        <title>Genomic sequences of Capnocytophaga and Parvimonas strains.</title>
        <authorList>
            <person name="Watt R.M."/>
            <person name="Wang M."/>
            <person name="Yang T."/>
            <person name="Tong W.M."/>
        </authorList>
    </citation>
    <scope>NUCLEOTIDE SEQUENCE [LARGE SCALE GENOMIC DNA]</scope>
    <source>
        <strain evidence="3 4">CCUG 13096</strain>
    </source>
</reference>
<sequence>MNITKQIKLFYYIQSYTRAFLGKTGDYKQTIDKLKSKIDSKTLEQIQKRVDYYCKLDHPVPNSKTHQIKELKKAKSPKAYYFDTYEYARYFPENYFIDFVFGDVIHIPDTPSIAKSRPITEKNENSVLLKLDKARHFIRINKDKPFIEKKDLLIGRGALYQQHRYDFYNLYFSHPLCDLGSVGKKGIGKPEWIKPKITLREHLDYKFILSLQGNDVATNLKWIMSSNSIAVMPKPTVETWFMEGTLEGGKHYIEIKDDYSDLEAQLSYYISHPKECQEIIQNAQAYTEQFWNPVSEDLCSLLVLEKYFNLCN</sequence>
<dbReference type="PANTHER" id="PTHR12203:SF35">
    <property type="entry name" value="PROTEIN O-GLUCOSYLTRANSFERASE 1"/>
    <property type="match status" value="1"/>
</dbReference>
<dbReference type="GO" id="GO:0016740">
    <property type="term" value="F:transferase activity"/>
    <property type="evidence" value="ECO:0007669"/>
    <property type="project" value="UniProtKB-KW"/>
</dbReference>
<feature type="domain" description="Glycosyl transferase CAP10" evidence="2">
    <location>
        <begin position="196"/>
        <end position="289"/>
    </location>
</feature>
<accession>A0ABU5ZA72</accession>
<proteinExistence type="predicted"/>
<evidence type="ECO:0000313" key="3">
    <source>
        <dbReference type="EMBL" id="MEB3075851.1"/>
    </source>
</evidence>
<dbReference type="Proteomes" id="UP001311730">
    <property type="component" value="Unassembled WGS sequence"/>
</dbReference>
<keyword evidence="4" id="KW-1185">Reference proteome</keyword>
<keyword evidence="1 3" id="KW-0808">Transferase</keyword>